<feature type="region of interest" description="Disordered" evidence="1">
    <location>
        <begin position="1"/>
        <end position="26"/>
    </location>
</feature>
<evidence type="ECO:0000256" key="1">
    <source>
        <dbReference type="SAM" id="MobiDB-lite"/>
    </source>
</evidence>
<sequence>MHEESDSQKTIHSPLPDGAAAMNVPSATIGNVPRADFWSGWMHSDPSTRPPFHD</sequence>
<name>E6QDQ3_9ZZZZ</name>
<protein>
    <submittedName>
        <fullName evidence="2">Uncharacterized protein</fullName>
    </submittedName>
</protein>
<dbReference type="AlphaFoldDB" id="E6QDQ3"/>
<organism evidence="2">
    <name type="scientific">mine drainage metagenome</name>
    <dbReference type="NCBI Taxonomy" id="410659"/>
    <lineage>
        <taxon>unclassified sequences</taxon>
        <taxon>metagenomes</taxon>
        <taxon>ecological metagenomes</taxon>
    </lineage>
</organism>
<gene>
    <name evidence="2" type="ORF">CARN5_1249</name>
</gene>
<accession>E6QDQ3</accession>
<comment type="caution">
    <text evidence="2">The sequence shown here is derived from an EMBL/GenBank/DDBJ whole genome shotgun (WGS) entry which is preliminary data.</text>
</comment>
<proteinExistence type="predicted"/>
<dbReference type="EMBL" id="CABP01000106">
    <property type="protein sequence ID" value="CBI05329.1"/>
    <property type="molecule type" value="Genomic_DNA"/>
</dbReference>
<reference evidence="2" key="1">
    <citation type="submission" date="2009-10" db="EMBL/GenBank/DDBJ databases">
        <title>Diversity of trophic interactions inside an arsenic-rich microbial ecosystem.</title>
        <authorList>
            <person name="Bertin P.N."/>
            <person name="Heinrich-Salmeron A."/>
            <person name="Pelletier E."/>
            <person name="Goulhen-Chollet F."/>
            <person name="Arsene-Ploetze F."/>
            <person name="Gallien S."/>
            <person name="Calteau A."/>
            <person name="Vallenet D."/>
            <person name="Casiot C."/>
            <person name="Chane-Woon-Ming B."/>
            <person name="Giloteaux L."/>
            <person name="Barakat M."/>
            <person name="Bonnefoy V."/>
            <person name="Bruneel O."/>
            <person name="Chandler M."/>
            <person name="Cleiss J."/>
            <person name="Duran R."/>
            <person name="Elbaz-Poulichet F."/>
            <person name="Fonknechten N."/>
            <person name="Lauga B."/>
            <person name="Mornico D."/>
            <person name="Ortet P."/>
            <person name="Schaeffer C."/>
            <person name="Siguier P."/>
            <person name="Alexander Thil Smith A."/>
            <person name="Van Dorsselaer A."/>
            <person name="Weissenbach J."/>
            <person name="Medigue C."/>
            <person name="Le Paslier D."/>
        </authorList>
    </citation>
    <scope>NUCLEOTIDE SEQUENCE</scope>
</reference>
<evidence type="ECO:0000313" key="2">
    <source>
        <dbReference type="EMBL" id="CBI05329.1"/>
    </source>
</evidence>